<comment type="caution">
    <text evidence="3">The sequence shown here is derived from an EMBL/GenBank/DDBJ whole genome shotgun (WGS) entry which is preliminary data.</text>
</comment>
<dbReference type="EMBL" id="RCHR01000003">
    <property type="protein sequence ID" value="RLL45430.1"/>
    <property type="molecule type" value="Genomic_DNA"/>
</dbReference>
<dbReference type="SUPFAM" id="SSF51230">
    <property type="entry name" value="Single hybrid motif"/>
    <property type="match status" value="1"/>
</dbReference>
<dbReference type="NCBIfam" id="NF004547">
    <property type="entry name" value="PRK05889.1"/>
    <property type="match status" value="1"/>
</dbReference>
<dbReference type="AlphaFoldDB" id="A0A498DBM1"/>
<dbReference type="Proteomes" id="UP000270219">
    <property type="component" value="Unassembled WGS sequence"/>
</dbReference>
<keyword evidence="4" id="KW-1185">Reference proteome</keyword>
<reference evidence="3 4" key="1">
    <citation type="submission" date="2018-10" db="EMBL/GenBank/DDBJ databases">
        <title>Oceanobacillus sp. YLB-02 draft genome.</title>
        <authorList>
            <person name="Yu L."/>
        </authorList>
    </citation>
    <scope>NUCLEOTIDE SEQUENCE [LARGE SCALE GENOMIC DNA]</scope>
    <source>
        <strain evidence="3 4">YLB-02</strain>
    </source>
</reference>
<dbReference type="PANTHER" id="PTHR45266:SF3">
    <property type="entry name" value="OXALOACETATE DECARBOXYLASE ALPHA CHAIN"/>
    <property type="match status" value="1"/>
</dbReference>
<keyword evidence="1" id="KW-0092">Biotin</keyword>
<organism evidence="3 4">
    <name type="scientific">Oceanobacillus piezotolerans</name>
    <dbReference type="NCBI Taxonomy" id="2448030"/>
    <lineage>
        <taxon>Bacteria</taxon>
        <taxon>Bacillati</taxon>
        <taxon>Bacillota</taxon>
        <taxon>Bacilli</taxon>
        <taxon>Bacillales</taxon>
        <taxon>Bacillaceae</taxon>
        <taxon>Oceanobacillus</taxon>
    </lineage>
</organism>
<evidence type="ECO:0000313" key="4">
    <source>
        <dbReference type="Proteomes" id="UP000270219"/>
    </source>
</evidence>
<dbReference type="InterPro" id="IPR050709">
    <property type="entry name" value="Biotin_Carboxyl_Carrier/Decarb"/>
</dbReference>
<dbReference type="Pfam" id="PF00364">
    <property type="entry name" value="Biotin_lipoyl"/>
    <property type="match status" value="1"/>
</dbReference>
<name>A0A498DBM1_9BACI</name>
<dbReference type="RefSeq" id="WP_121523016.1">
    <property type="nucleotide sequence ID" value="NZ_RCHR01000003.1"/>
</dbReference>
<dbReference type="Gene3D" id="2.40.50.100">
    <property type="match status" value="1"/>
</dbReference>
<feature type="domain" description="Lipoyl-binding" evidence="2">
    <location>
        <begin position="1"/>
        <end position="70"/>
    </location>
</feature>
<sequence length="70" mass="7720">MHEVRATMAGSVWRVEVKVGDTVEIDQEVVVIESMKMEIPILTEKAGRIKALHVAAGDFIDEGDLLVTIE</sequence>
<gene>
    <name evidence="3" type="ORF">D8M04_11300</name>
</gene>
<dbReference type="NCBIfam" id="NF006079">
    <property type="entry name" value="PRK08225.1"/>
    <property type="match status" value="1"/>
</dbReference>
<accession>A0A498DBM1</accession>
<dbReference type="CDD" id="cd06850">
    <property type="entry name" value="biotinyl_domain"/>
    <property type="match status" value="1"/>
</dbReference>
<evidence type="ECO:0000259" key="2">
    <source>
        <dbReference type="PROSITE" id="PS50968"/>
    </source>
</evidence>
<proteinExistence type="predicted"/>
<dbReference type="PANTHER" id="PTHR45266">
    <property type="entry name" value="OXALOACETATE DECARBOXYLASE ALPHA CHAIN"/>
    <property type="match status" value="1"/>
</dbReference>
<dbReference type="FunFam" id="2.40.50.100:FF:000003">
    <property type="entry name" value="Acetyl-CoA carboxylase biotin carboxyl carrier protein"/>
    <property type="match status" value="1"/>
</dbReference>
<dbReference type="InterPro" id="IPR011053">
    <property type="entry name" value="Single_hybrid_motif"/>
</dbReference>
<dbReference type="PROSITE" id="PS50968">
    <property type="entry name" value="BIOTINYL_LIPOYL"/>
    <property type="match status" value="1"/>
</dbReference>
<dbReference type="OrthoDB" id="163546at2"/>
<evidence type="ECO:0000256" key="1">
    <source>
        <dbReference type="ARBA" id="ARBA00023267"/>
    </source>
</evidence>
<dbReference type="InterPro" id="IPR000089">
    <property type="entry name" value="Biotin_lipoyl"/>
</dbReference>
<evidence type="ECO:0000313" key="3">
    <source>
        <dbReference type="EMBL" id="RLL45430.1"/>
    </source>
</evidence>
<protein>
    <submittedName>
        <fullName evidence="3">Acetyl-CoA carboxylase biotin carboxyl carrier protein subunit</fullName>
    </submittedName>
</protein>